<gene>
    <name evidence="7" type="ORF">QBC40DRAFT_314909</name>
</gene>
<dbReference type="GO" id="GO:0000978">
    <property type="term" value="F:RNA polymerase II cis-regulatory region sequence-specific DNA binding"/>
    <property type="evidence" value="ECO:0007669"/>
    <property type="project" value="TreeGrafter"/>
</dbReference>
<dbReference type="InterPro" id="IPR036236">
    <property type="entry name" value="Znf_C2H2_sf"/>
</dbReference>
<dbReference type="AlphaFoldDB" id="A0AAN7ARJ5"/>
<evidence type="ECO:0000256" key="1">
    <source>
        <dbReference type="ARBA" id="ARBA00022723"/>
    </source>
</evidence>
<dbReference type="GO" id="GO:0000981">
    <property type="term" value="F:DNA-binding transcription factor activity, RNA polymerase II-specific"/>
    <property type="evidence" value="ECO:0007669"/>
    <property type="project" value="TreeGrafter"/>
</dbReference>
<dbReference type="EMBL" id="MU863999">
    <property type="protein sequence ID" value="KAK4195877.1"/>
    <property type="molecule type" value="Genomic_DNA"/>
</dbReference>
<reference evidence="7" key="2">
    <citation type="submission" date="2023-05" db="EMBL/GenBank/DDBJ databases">
        <authorList>
            <consortium name="Lawrence Berkeley National Laboratory"/>
            <person name="Steindorff A."/>
            <person name="Hensen N."/>
            <person name="Bonometti L."/>
            <person name="Westerberg I."/>
            <person name="Brannstrom I.O."/>
            <person name="Guillou S."/>
            <person name="Cros-Aarteil S."/>
            <person name="Calhoun S."/>
            <person name="Haridas S."/>
            <person name="Kuo A."/>
            <person name="Mondo S."/>
            <person name="Pangilinan J."/>
            <person name="Riley R."/>
            <person name="Labutti K."/>
            <person name="Andreopoulos B."/>
            <person name="Lipzen A."/>
            <person name="Chen C."/>
            <person name="Yanf M."/>
            <person name="Daum C."/>
            <person name="Ng V."/>
            <person name="Clum A."/>
            <person name="Ohm R."/>
            <person name="Martin F."/>
            <person name="Silar P."/>
            <person name="Natvig D."/>
            <person name="Lalanne C."/>
            <person name="Gautier V."/>
            <person name="Ament-Velasquez S.L."/>
            <person name="Kruys A."/>
            <person name="Hutchinson M.I."/>
            <person name="Powell A.J."/>
            <person name="Barry K."/>
            <person name="Miller A.N."/>
            <person name="Grigoriev I.V."/>
            <person name="Debuchy R."/>
            <person name="Gladieux P."/>
            <person name="Thoren M.H."/>
            <person name="Johannesson H."/>
        </authorList>
    </citation>
    <scope>NUCLEOTIDE SEQUENCE</scope>
    <source>
        <strain evidence="7">CBS 315.58</strain>
    </source>
</reference>
<evidence type="ECO:0000256" key="5">
    <source>
        <dbReference type="PROSITE-ProRule" id="PRU00042"/>
    </source>
</evidence>
<keyword evidence="8" id="KW-1185">Reference proteome</keyword>
<name>A0AAN7ARJ5_9PEZI</name>
<dbReference type="FunFam" id="3.30.160.60:FF:000176">
    <property type="entry name" value="zinc finger protein 70"/>
    <property type="match status" value="1"/>
</dbReference>
<keyword evidence="3 5" id="KW-0863">Zinc-finger</keyword>
<dbReference type="SUPFAM" id="SSF57667">
    <property type="entry name" value="beta-beta-alpha zinc fingers"/>
    <property type="match status" value="1"/>
</dbReference>
<keyword evidence="1" id="KW-0479">Metal-binding</keyword>
<comment type="caution">
    <text evidence="7">The sequence shown here is derived from an EMBL/GenBank/DDBJ whole genome shotgun (WGS) entry which is preliminary data.</text>
</comment>
<dbReference type="PANTHER" id="PTHR23235">
    <property type="entry name" value="KRUEPPEL-LIKE TRANSCRIPTION FACTOR"/>
    <property type="match status" value="1"/>
</dbReference>
<reference evidence="7" key="1">
    <citation type="journal article" date="2023" name="Mol. Phylogenet. Evol.">
        <title>Genome-scale phylogeny and comparative genomics of the fungal order Sordariales.</title>
        <authorList>
            <person name="Hensen N."/>
            <person name="Bonometti L."/>
            <person name="Westerberg I."/>
            <person name="Brannstrom I.O."/>
            <person name="Guillou S."/>
            <person name="Cros-Aarteil S."/>
            <person name="Calhoun S."/>
            <person name="Haridas S."/>
            <person name="Kuo A."/>
            <person name="Mondo S."/>
            <person name="Pangilinan J."/>
            <person name="Riley R."/>
            <person name="LaButti K."/>
            <person name="Andreopoulos B."/>
            <person name="Lipzen A."/>
            <person name="Chen C."/>
            <person name="Yan M."/>
            <person name="Daum C."/>
            <person name="Ng V."/>
            <person name="Clum A."/>
            <person name="Steindorff A."/>
            <person name="Ohm R.A."/>
            <person name="Martin F."/>
            <person name="Silar P."/>
            <person name="Natvig D.O."/>
            <person name="Lalanne C."/>
            <person name="Gautier V."/>
            <person name="Ament-Velasquez S.L."/>
            <person name="Kruys A."/>
            <person name="Hutchinson M.I."/>
            <person name="Powell A.J."/>
            <person name="Barry K."/>
            <person name="Miller A.N."/>
            <person name="Grigoriev I.V."/>
            <person name="Debuchy R."/>
            <person name="Gladieux P."/>
            <person name="Hiltunen Thoren M."/>
            <person name="Johannesson H."/>
        </authorList>
    </citation>
    <scope>NUCLEOTIDE SEQUENCE</scope>
    <source>
        <strain evidence="7">CBS 315.58</strain>
    </source>
</reference>
<dbReference type="GO" id="GO:0008270">
    <property type="term" value="F:zinc ion binding"/>
    <property type="evidence" value="ECO:0007669"/>
    <property type="project" value="UniProtKB-KW"/>
</dbReference>
<evidence type="ECO:0000313" key="8">
    <source>
        <dbReference type="Proteomes" id="UP001303160"/>
    </source>
</evidence>
<sequence>MRHYRSLHTDDKPFECDECGKKFSRSDNLSQHACTYMPTDKAGRDQAGQDVNQQTLNWPESICAAKAILGLKSGQKINRWKAQGNKRIQKAKSLWHPAVREAVTRVFDLRSSRKKGSHRSR</sequence>
<evidence type="ECO:0000256" key="3">
    <source>
        <dbReference type="ARBA" id="ARBA00022771"/>
    </source>
</evidence>
<dbReference type="InterPro" id="IPR013087">
    <property type="entry name" value="Znf_C2H2_type"/>
</dbReference>
<evidence type="ECO:0000256" key="4">
    <source>
        <dbReference type="ARBA" id="ARBA00022833"/>
    </source>
</evidence>
<accession>A0AAN7ARJ5</accession>
<dbReference type="PANTHER" id="PTHR23235:SF120">
    <property type="entry name" value="KRUPPEL-LIKE FACTOR 15"/>
    <property type="match status" value="1"/>
</dbReference>
<feature type="domain" description="C2H2-type" evidence="6">
    <location>
        <begin position="14"/>
        <end position="42"/>
    </location>
</feature>
<keyword evidence="2" id="KW-0677">Repeat</keyword>
<evidence type="ECO:0000259" key="6">
    <source>
        <dbReference type="PROSITE" id="PS50157"/>
    </source>
</evidence>
<dbReference type="PROSITE" id="PS50157">
    <property type="entry name" value="ZINC_FINGER_C2H2_2"/>
    <property type="match status" value="1"/>
</dbReference>
<dbReference type="Proteomes" id="UP001303160">
    <property type="component" value="Unassembled WGS sequence"/>
</dbReference>
<proteinExistence type="predicted"/>
<protein>
    <recommendedName>
        <fullName evidence="6">C2H2-type domain-containing protein</fullName>
    </recommendedName>
</protein>
<keyword evidence="4" id="KW-0862">Zinc</keyword>
<evidence type="ECO:0000313" key="7">
    <source>
        <dbReference type="EMBL" id="KAK4195877.1"/>
    </source>
</evidence>
<organism evidence="7 8">
    <name type="scientific">Triangularia verruculosa</name>
    <dbReference type="NCBI Taxonomy" id="2587418"/>
    <lineage>
        <taxon>Eukaryota</taxon>
        <taxon>Fungi</taxon>
        <taxon>Dikarya</taxon>
        <taxon>Ascomycota</taxon>
        <taxon>Pezizomycotina</taxon>
        <taxon>Sordariomycetes</taxon>
        <taxon>Sordariomycetidae</taxon>
        <taxon>Sordariales</taxon>
        <taxon>Podosporaceae</taxon>
        <taxon>Triangularia</taxon>
    </lineage>
</organism>
<dbReference type="Gene3D" id="3.30.160.60">
    <property type="entry name" value="Classic Zinc Finger"/>
    <property type="match status" value="1"/>
</dbReference>
<evidence type="ECO:0000256" key="2">
    <source>
        <dbReference type="ARBA" id="ARBA00022737"/>
    </source>
</evidence>